<accession>A0A3G1KXW3</accession>
<dbReference type="SUPFAM" id="SSF143422">
    <property type="entry name" value="Transposase IS200-like"/>
    <property type="match status" value="1"/>
</dbReference>
<dbReference type="InterPro" id="IPR036515">
    <property type="entry name" value="Transposase_17_sf"/>
</dbReference>
<dbReference type="AlphaFoldDB" id="A0A3G1KXW3"/>
<dbReference type="PANTHER" id="PTHR34322">
    <property type="entry name" value="TRANSPOSASE, Y1_TNP DOMAIN-CONTAINING"/>
    <property type="match status" value="1"/>
</dbReference>
<protein>
    <submittedName>
        <fullName evidence="2">Transposase</fullName>
    </submittedName>
</protein>
<dbReference type="PANTHER" id="PTHR34322:SF2">
    <property type="entry name" value="TRANSPOSASE IS200-LIKE DOMAIN-CONTAINING PROTEIN"/>
    <property type="match status" value="1"/>
</dbReference>
<dbReference type="SMART" id="SM01321">
    <property type="entry name" value="Y1_Tnp"/>
    <property type="match status" value="1"/>
</dbReference>
<dbReference type="RefSeq" id="WP_148136675.1">
    <property type="nucleotide sequence ID" value="NZ_CP017634.1"/>
</dbReference>
<dbReference type="Proteomes" id="UP000323521">
    <property type="component" value="Chromosome"/>
</dbReference>
<dbReference type="Gene3D" id="3.30.70.1290">
    <property type="entry name" value="Transposase IS200-like"/>
    <property type="match status" value="1"/>
</dbReference>
<organism evidence="2 3">
    <name type="scientific">Formimonas warabiya</name>
    <dbReference type="NCBI Taxonomy" id="1761012"/>
    <lineage>
        <taxon>Bacteria</taxon>
        <taxon>Bacillati</taxon>
        <taxon>Bacillota</taxon>
        <taxon>Clostridia</taxon>
        <taxon>Eubacteriales</taxon>
        <taxon>Peptococcaceae</taxon>
        <taxon>Candidatus Formimonas</taxon>
    </lineage>
</organism>
<dbReference type="NCBIfam" id="NF047646">
    <property type="entry name" value="REP_Tyr_transpos"/>
    <property type="match status" value="1"/>
</dbReference>
<evidence type="ECO:0000259" key="1">
    <source>
        <dbReference type="SMART" id="SM01321"/>
    </source>
</evidence>
<dbReference type="GO" id="GO:0003677">
    <property type="term" value="F:DNA binding"/>
    <property type="evidence" value="ECO:0007669"/>
    <property type="project" value="InterPro"/>
</dbReference>
<feature type="domain" description="Transposase IS200-like" evidence="1">
    <location>
        <begin position="9"/>
        <end position="123"/>
    </location>
</feature>
<dbReference type="EMBL" id="CP017634">
    <property type="protein sequence ID" value="ATW27324.1"/>
    <property type="molecule type" value="Genomic_DNA"/>
</dbReference>
<dbReference type="Pfam" id="PF01797">
    <property type="entry name" value="Y1_Tnp"/>
    <property type="match status" value="1"/>
</dbReference>
<dbReference type="GO" id="GO:0004803">
    <property type="term" value="F:transposase activity"/>
    <property type="evidence" value="ECO:0007669"/>
    <property type="project" value="InterPro"/>
</dbReference>
<dbReference type="KEGG" id="fwa:DCMF_23520"/>
<reference evidence="2 3" key="1">
    <citation type="submission" date="2016-10" db="EMBL/GenBank/DDBJ databases">
        <title>Complete Genome Sequence of Peptococcaceae strain DCMF.</title>
        <authorList>
            <person name="Edwards R.J."/>
            <person name="Holland S.I."/>
            <person name="Deshpande N.P."/>
            <person name="Wong Y.K."/>
            <person name="Ertan H."/>
            <person name="Manefield M."/>
            <person name="Russell T.L."/>
            <person name="Lee M.J."/>
        </authorList>
    </citation>
    <scope>NUCLEOTIDE SEQUENCE [LARGE SCALE GENOMIC DNA]</scope>
    <source>
        <strain evidence="2 3">DCMF</strain>
    </source>
</reference>
<evidence type="ECO:0000313" key="3">
    <source>
        <dbReference type="Proteomes" id="UP000323521"/>
    </source>
</evidence>
<evidence type="ECO:0000313" key="2">
    <source>
        <dbReference type="EMBL" id="ATW27324.1"/>
    </source>
</evidence>
<proteinExistence type="predicted"/>
<gene>
    <name evidence="2" type="ORF">DCMF_23520</name>
</gene>
<name>A0A3G1KXW3_FORW1</name>
<dbReference type="GO" id="GO:0006313">
    <property type="term" value="P:DNA transposition"/>
    <property type="evidence" value="ECO:0007669"/>
    <property type="project" value="InterPro"/>
</dbReference>
<keyword evidence="3" id="KW-1185">Reference proteome</keyword>
<dbReference type="OrthoDB" id="9788881at2"/>
<dbReference type="InterPro" id="IPR002686">
    <property type="entry name" value="Transposase_17"/>
</dbReference>
<sequence length="257" mass="30013">MSRQAREKSETGIYHVMSRGINRQDIFHDKEDSERYLETLMRVKEKQDIALYGYCLMENHVHLLIKEGKDGLAAAMKSIGTAYARWYNWKYDRNGHVFQDRYKSEAVDKEAYLLTVVRYIHLNPVKAGLAKNPESWDWSSCRAYYEMSPYPLGLTETEFTLGILSENKENAISLFREYMEEANSDQCLDHDEKKRRSDGEVRQEIIRLMQGRNIQNINSMPKEERKAILRNTKAIKGTNYRQIARILGVAPSTIFKA</sequence>